<dbReference type="GO" id="GO:0003700">
    <property type="term" value="F:DNA-binding transcription factor activity"/>
    <property type="evidence" value="ECO:0007669"/>
    <property type="project" value="TreeGrafter"/>
</dbReference>
<dbReference type="Proteomes" id="UP000319818">
    <property type="component" value="Unassembled WGS sequence"/>
</dbReference>
<dbReference type="Pfam" id="PF17920">
    <property type="entry name" value="TetR_C_16"/>
    <property type="match status" value="1"/>
</dbReference>
<dbReference type="InterPro" id="IPR050109">
    <property type="entry name" value="HTH-type_TetR-like_transc_reg"/>
</dbReference>
<dbReference type="PANTHER" id="PTHR30055:SF235">
    <property type="entry name" value="TRANSCRIPTIONAL REGULATORY PROTEIN"/>
    <property type="match status" value="1"/>
</dbReference>
<feature type="DNA-binding region" description="H-T-H motif" evidence="2">
    <location>
        <begin position="31"/>
        <end position="50"/>
    </location>
</feature>
<evidence type="ECO:0000256" key="1">
    <source>
        <dbReference type="ARBA" id="ARBA00023125"/>
    </source>
</evidence>
<name>A0A543FXI6_9PSEU</name>
<accession>A0A543FXI6</accession>
<feature type="domain" description="HTH tetR-type" evidence="3">
    <location>
        <begin position="8"/>
        <end position="68"/>
    </location>
</feature>
<gene>
    <name evidence="4" type="ORF">FB388_5739</name>
</gene>
<dbReference type="Gene3D" id="1.10.357.10">
    <property type="entry name" value="Tetracycline Repressor, domain 2"/>
    <property type="match status" value="1"/>
</dbReference>
<protein>
    <submittedName>
        <fullName evidence="4">TetR family transcriptional regulator</fullName>
    </submittedName>
</protein>
<dbReference type="OrthoDB" id="3210235at2"/>
<dbReference type="PANTHER" id="PTHR30055">
    <property type="entry name" value="HTH-TYPE TRANSCRIPTIONAL REGULATOR RUTR"/>
    <property type="match status" value="1"/>
</dbReference>
<proteinExistence type="predicted"/>
<evidence type="ECO:0000256" key="2">
    <source>
        <dbReference type="PROSITE-ProRule" id="PRU00335"/>
    </source>
</evidence>
<dbReference type="SUPFAM" id="SSF46689">
    <property type="entry name" value="Homeodomain-like"/>
    <property type="match status" value="1"/>
</dbReference>
<dbReference type="SUPFAM" id="SSF48498">
    <property type="entry name" value="Tetracyclin repressor-like, C-terminal domain"/>
    <property type="match status" value="1"/>
</dbReference>
<keyword evidence="5" id="KW-1185">Reference proteome</keyword>
<keyword evidence="1 2" id="KW-0238">DNA-binding</keyword>
<organism evidence="4 5">
    <name type="scientific">Pseudonocardia cypriaca</name>
    <dbReference type="NCBI Taxonomy" id="882449"/>
    <lineage>
        <taxon>Bacteria</taxon>
        <taxon>Bacillati</taxon>
        <taxon>Actinomycetota</taxon>
        <taxon>Actinomycetes</taxon>
        <taxon>Pseudonocardiales</taxon>
        <taxon>Pseudonocardiaceae</taxon>
        <taxon>Pseudonocardia</taxon>
    </lineage>
</organism>
<dbReference type="PRINTS" id="PR00455">
    <property type="entry name" value="HTHTETR"/>
</dbReference>
<comment type="caution">
    <text evidence="4">The sequence shown here is derived from an EMBL/GenBank/DDBJ whole genome shotgun (WGS) entry which is preliminary data.</text>
</comment>
<dbReference type="RefSeq" id="WP_142105166.1">
    <property type="nucleotide sequence ID" value="NZ_VFPH01000002.1"/>
</dbReference>
<dbReference type="InterPro" id="IPR036271">
    <property type="entry name" value="Tet_transcr_reg_TetR-rel_C_sf"/>
</dbReference>
<dbReference type="Pfam" id="PF00440">
    <property type="entry name" value="TetR_N"/>
    <property type="match status" value="1"/>
</dbReference>
<dbReference type="InterPro" id="IPR009057">
    <property type="entry name" value="Homeodomain-like_sf"/>
</dbReference>
<evidence type="ECO:0000313" key="4">
    <source>
        <dbReference type="EMBL" id="TQM38499.1"/>
    </source>
</evidence>
<dbReference type="EMBL" id="VFPH01000002">
    <property type="protein sequence ID" value="TQM38499.1"/>
    <property type="molecule type" value="Genomic_DNA"/>
</dbReference>
<evidence type="ECO:0000259" key="3">
    <source>
        <dbReference type="PROSITE" id="PS50977"/>
    </source>
</evidence>
<reference evidence="4 5" key="1">
    <citation type="submission" date="2019-06" db="EMBL/GenBank/DDBJ databases">
        <title>Sequencing the genomes of 1000 actinobacteria strains.</title>
        <authorList>
            <person name="Klenk H.-P."/>
        </authorList>
    </citation>
    <scope>NUCLEOTIDE SEQUENCE [LARGE SCALE GENOMIC DNA]</scope>
    <source>
        <strain evidence="4 5">DSM 45511</strain>
    </source>
</reference>
<dbReference type="PROSITE" id="PS50977">
    <property type="entry name" value="HTH_TETR_2"/>
    <property type="match status" value="1"/>
</dbReference>
<dbReference type="AlphaFoldDB" id="A0A543FXI6"/>
<dbReference type="InterPro" id="IPR041678">
    <property type="entry name" value="TetR_C_16"/>
</dbReference>
<dbReference type="Gene3D" id="1.10.10.60">
    <property type="entry name" value="Homeodomain-like"/>
    <property type="match status" value="1"/>
</dbReference>
<evidence type="ECO:0000313" key="5">
    <source>
        <dbReference type="Proteomes" id="UP000319818"/>
    </source>
</evidence>
<dbReference type="InterPro" id="IPR001647">
    <property type="entry name" value="HTH_TetR"/>
</dbReference>
<dbReference type="GO" id="GO:0000976">
    <property type="term" value="F:transcription cis-regulatory region binding"/>
    <property type="evidence" value="ECO:0007669"/>
    <property type="project" value="TreeGrafter"/>
</dbReference>
<sequence length="205" mass="22251">MPFTNRSLAAREAILSAARARFTEQGYDRTTIRQVATDANIDPSMVMRYYGSKDGLFAAAVDVDLKLPELGAIPREEVGGVLANHFVTMWRNDRNGPLSILLRSAVTHEEAAERLRAVFADQVTVMVRRLLGDGAEAELRAGLLSTHLLGIALTRFILALPPVASLDDEDLVAITAEYVDRVLNGPLPVGTAASGGGREQRVRRS</sequence>